<dbReference type="InterPro" id="IPR001732">
    <property type="entry name" value="UDP-Glc/GDP-Man_DH_N"/>
</dbReference>
<evidence type="ECO:0000256" key="4">
    <source>
        <dbReference type="PIRNR" id="PIRNR000124"/>
    </source>
</evidence>
<dbReference type="GO" id="GO:0016616">
    <property type="term" value="F:oxidoreductase activity, acting on the CH-OH group of donors, NAD or NADP as acceptor"/>
    <property type="evidence" value="ECO:0007669"/>
    <property type="project" value="InterPro"/>
</dbReference>
<dbReference type="SUPFAM" id="SSF52413">
    <property type="entry name" value="UDP-glucose/GDP-mannose dehydrogenase C-terminal domain"/>
    <property type="match status" value="1"/>
</dbReference>
<dbReference type="InterPro" id="IPR017476">
    <property type="entry name" value="UDP-Glc/GDP-Man"/>
</dbReference>
<dbReference type="OrthoDB" id="9803238at2"/>
<dbReference type="Pfam" id="PF03721">
    <property type="entry name" value="UDPG_MGDP_dh_N"/>
    <property type="match status" value="1"/>
</dbReference>
<dbReference type="Pfam" id="PF03720">
    <property type="entry name" value="UDPG_MGDP_dh_C"/>
    <property type="match status" value="1"/>
</dbReference>
<dbReference type="Pfam" id="PF00984">
    <property type="entry name" value="UDPG_MGDP_dh"/>
    <property type="match status" value="1"/>
</dbReference>
<evidence type="ECO:0000313" key="6">
    <source>
        <dbReference type="EMBL" id="ARN84122.1"/>
    </source>
</evidence>
<name>A0A1W6N2Q8_9PROT</name>
<evidence type="ECO:0000256" key="2">
    <source>
        <dbReference type="ARBA" id="ARBA00023002"/>
    </source>
</evidence>
<dbReference type="SMART" id="SM00984">
    <property type="entry name" value="UDPG_MGDP_dh_C"/>
    <property type="match status" value="1"/>
</dbReference>
<protein>
    <recommendedName>
        <fullName evidence="5">UDP-glucose/GDP-mannose dehydrogenase C-terminal domain-containing protein</fullName>
    </recommendedName>
</protein>
<keyword evidence="2" id="KW-0560">Oxidoreductase</keyword>
<evidence type="ECO:0000313" key="7">
    <source>
        <dbReference type="Proteomes" id="UP000237351"/>
    </source>
</evidence>
<dbReference type="STRING" id="1414854.GQ61_00830"/>
<dbReference type="AlphaFoldDB" id="A0A1W6N2Q8"/>
<dbReference type="PANTHER" id="PTHR43491">
    <property type="entry name" value="UDP-N-ACETYL-D-MANNOSAMINE DEHYDROGENASE"/>
    <property type="match status" value="1"/>
</dbReference>
<dbReference type="GO" id="GO:0016628">
    <property type="term" value="F:oxidoreductase activity, acting on the CH-CH group of donors, NAD or NADP as acceptor"/>
    <property type="evidence" value="ECO:0007669"/>
    <property type="project" value="InterPro"/>
</dbReference>
<dbReference type="GO" id="GO:0051287">
    <property type="term" value="F:NAD binding"/>
    <property type="evidence" value="ECO:0007669"/>
    <property type="project" value="InterPro"/>
</dbReference>
<dbReference type="InterPro" id="IPR014026">
    <property type="entry name" value="UDP-Glc/GDP-Man_DH_dimer"/>
</dbReference>
<dbReference type="GO" id="GO:0000271">
    <property type="term" value="P:polysaccharide biosynthetic process"/>
    <property type="evidence" value="ECO:0007669"/>
    <property type="project" value="InterPro"/>
</dbReference>
<dbReference type="EMBL" id="CP008743">
    <property type="protein sequence ID" value="ARN84122.1"/>
    <property type="molecule type" value="Genomic_DNA"/>
</dbReference>
<gene>
    <name evidence="6" type="ORF">GQ61_00830</name>
</gene>
<dbReference type="InterPro" id="IPR036291">
    <property type="entry name" value="NAD(P)-bd_dom_sf"/>
</dbReference>
<keyword evidence="7" id="KW-1185">Reference proteome</keyword>
<dbReference type="SUPFAM" id="SSF51735">
    <property type="entry name" value="NAD(P)-binding Rossmann-fold domains"/>
    <property type="match status" value="1"/>
</dbReference>
<dbReference type="PANTHER" id="PTHR43491:SF2">
    <property type="entry name" value="UDP-N-ACETYL-D-MANNOSAMINE DEHYDROGENASE"/>
    <property type="match status" value="1"/>
</dbReference>
<accession>A0A1W6N2Q8</accession>
<dbReference type="Proteomes" id="UP000237351">
    <property type="component" value="Chromosome"/>
</dbReference>
<evidence type="ECO:0000256" key="1">
    <source>
        <dbReference type="ARBA" id="ARBA00006601"/>
    </source>
</evidence>
<sequence>MIMFKDSPKIAVVGLGYVGLPLAIGLAKHFHVTGFDINDSRVGELKKGEDRTNEISKELLISSTLNLTSTMEEIKGYDVFIVTVPTPVTAMNQPDLTPLAKASETVGKLLVKGSIVVYESTVYPGVTEDYCAPILEKNSGLKCGSEFYLGYSPERINPGDKEHTVDKITKVVSGQTSDVAQHLAMIYGKMNQGNIFIAKNIKTAEAAKVIENAQRDINIAFINEITTIFSKLGLSIYDVLDAASTKWNFLKFLPGMVGGHCIGVDPYYLAHLSRTLNHEPEVILAGRKINEAMSHYIASQIHEKLQFRQKEKPAKILLLGITFKENIPDLRNTKVIDLIKNLKSYGHTVFVHDAYADPQEAHKEYGLTLLPNLAEGGYDCMVGAVAHDVYAQFELEVFKELLKEDALVADVKNIWSAKKLPQGMNYWSL</sequence>
<proteinExistence type="inferred from homology"/>
<evidence type="ECO:0000259" key="5">
    <source>
        <dbReference type="SMART" id="SM00984"/>
    </source>
</evidence>
<feature type="domain" description="UDP-glucose/GDP-mannose dehydrogenase C-terminal" evidence="5">
    <location>
        <begin position="317"/>
        <end position="417"/>
    </location>
</feature>
<dbReference type="InterPro" id="IPR008927">
    <property type="entry name" value="6-PGluconate_DH-like_C_sf"/>
</dbReference>
<comment type="similarity">
    <text evidence="1 4">Belongs to the UDP-glucose/GDP-mannose dehydrogenase family.</text>
</comment>
<organism evidence="6 7">
    <name type="scientific">Candidatus Nucleicultrix amoebiphila FS5</name>
    <dbReference type="NCBI Taxonomy" id="1414854"/>
    <lineage>
        <taxon>Bacteria</taxon>
        <taxon>Pseudomonadati</taxon>
        <taxon>Pseudomonadota</taxon>
        <taxon>Alphaproteobacteria</taxon>
        <taxon>Holosporales</taxon>
        <taxon>Candidatus Nucleicultricaceae</taxon>
        <taxon>Candidatus Nucleicultrix</taxon>
    </lineage>
</organism>
<dbReference type="PIRSF" id="PIRSF500136">
    <property type="entry name" value="UDP_ManNAc_DH"/>
    <property type="match status" value="1"/>
</dbReference>
<dbReference type="Gene3D" id="3.40.50.720">
    <property type="entry name" value="NAD(P)-binding Rossmann-like Domain"/>
    <property type="match status" value="2"/>
</dbReference>
<dbReference type="InterPro" id="IPR028359">
    <property type="entry name" value="UDP_ManNAc/GlcNAc_DH"/>
</dbReference>
<dbReference type="SUPFAM" id="SSF48179">
    <property type="entry name" value="6-phosphogluconate dehydrogenase C-terminal domain-like"/>
    <property type="match status" value="1"/>
</dbReference>
<dbReference type="NCBIfam" id="TIGR03026">
    <property type="entry name" value="NDP-sugDHase"/>
    <property type="match status" value="1"/>
</dbReference>
<reference evidence="6 7" key="1">
    <citation type="submission" date="2014-06" db="EMBL/GenBank/DDBJ databases">
        <title>The genome of the endonuclear symbiont Nucleicultrix amoebiphila.</title>
        <authorList>
            <person name="Schulz F."/>
            <person name="Horn M."/>
        </authorList>
    </citation>
    <scope>NUCLEOTIDE SEQUENCE [LARGE SCALE GENOMIC DNA]</scope>
    <source>
        <strain evidence="6 7">FS5</strain>
    </source>
</reference>
<dbReference type="InterPro" id="IPR036220">
    <property type="entry name" value="UDP-Glc/GDP-Man_DH_C_sf"/>
</dbReference>
<dbReference type="KEGG" id="naf:GQ61_00830"/>
<keyword evidence="3" id="KW-0520">NAD</keyword>
<dbReference type="PIRSF" id="PIRSF000124">
    <property type="entry name" value="UDPglc_GDPman_dh"/>
    <property type="match status" value="1"/>
</dbReference>
<evidence type="ECO:0000256" key="3">
    <source>
        <dbReference type="ARBA" id="ARBA00023027"/>
    </source>
</evidence>
<dbReference type="InterPro" id="IPR014027">
    <property type="entry name" value="UDP-Glc/GDP-Man_DH_C"/>
</dbReference>